<reference evidence="5" key="2">
    <citation type="journal article" date="2023" name="Science">
        <title>Genomic signatures of disease resistance in endangered staghorn corals.</title>
        <authorList>
            <person name="Vollmer S.V."/>
            <person name="Selwyn J.D."/>
            <person name="Despard B.A."/>
            <person name="Roesel C.L."/>
        </authorList>
    </citation>
    <scope>NUCLEOTIDE SEQUENCE</scope>
    <source>
        <strain evidence="5">K2</strain>
    </source>
</reference>
<feature type="region of interest" description="Disordered" evidence="3">
    <location>
        <begin position="121"/>
        <end position="171"/>
    </location>
</feature>
<evidence type="ECO:0000313" key="6">
    <source>
        <dbReference type="Proteomes" id="UP001249851"/>
    </source>
</evidence>
<feature type="region of interest" description="Disordered" evidence="3">
    <location>
        <begin position="433"/>
        <end position="504"/>
    </location>
</feature>
<gene>
    <name evidence="5" type="ORF">P5673_011637</name>
</gene>
<comment type="subcellular location">
    <subcellularLocation>
        <location evidence="1">Nucleus</location>
    </subcellularLocation>
</comment>
<dbReference type="PANTHER" id="PTHR16198">
    <property type="match status" value="1"/>
</dbReference>
<comment type="caution">
    <text evidence="5">The sequence shown here is derived from an EMBL/GenBank/DDBJ whole genome shotgun (WGS) entry which is preliminary data.</text>
</comment>
<feature type="compositionally biased region" description="Polar residues" evidence="3">
    <location>
        <begin position="155"/>
        <end position="165"/>
    </location>
</feature>
<feature type="compositionally biased region" description="Polar residues" evidence="3">
    <location>
        <begin position="628"/>
        <end position="643"/>
    </location>
</feature>
<dbReference type="EMBL" id="JARQWQ010000021">
    <property type="protein sequence ID" value="KAK2564928.1"/>
    <property type="molecule type" value="Genomic_DNA"/>
</dbReference>
<feature type="domain" description="KANL2-like probable zinc-finger" evidence="4">
    <location>
        <begin position="387"/>
        <end position="427"/>
    </location>
</feature>
<feature type="compositionally biased region" description="Polar residues" evidence="3">
    <location>
        <begin position="796"/>
        <end position="819"/>
    </location>
</feature>
<accession>A0AAD9QP70</accession>
<evidence type="ECO:0000256" key="2">
    <source>
        <dbReference type="ARBA" id="ARBA00023242"/>
    </source>
</evidence>
<proteinExistence type="predicted"/>
<dbReference type="InterPro" id="IPR025927">
    <property type="entry name" value="Znf_KANL2-like"/>
</dbReference>
<sequence>MEEIQEKHGSLKFVTSSFNTIDVGAKKDQTKTTNVMFEGKNIHSSPLDGKLLCSYSEKLCKQRRLNGYAFCIRHVLEDKNAPFKQCQFVAKYNGHQCTNPIPFAEERIYCNSHLQVLGIVPKKNRRKKPGETGESELDSSSSTTESKLRTDVLPTPSSTNMSSLPPQIFPLRPKKHKIQPQTRNYNSNPAIEELTESRKKWRKDRDDLFGIYDMYSSDDDSSSEGDEMPWQQMWLSSESELGLDALRRENNWEMTMPDDNLESDIRTVKISRLSTQLRRQLHQLRRTLRLRQRYHKDIVASGSILVKAIHQNSSACVDSLLESSMRTRKTRARPSKCLMKTCAFSLAEVQCTKKAFPYTKFCKDPRTLWLEHKFFSFLYLMEQMLDIMNDSKQVLYAQCTAKWPGGLQCSVPVFDVIHERPLCDEHARKKEKYQEAQAQAQAAAAAAKSSPGTIKPPTKKPRRKPQAKAPLFQKVAKQARRPTNRKSVVPRSSKNKVAKAANNSLRPVSLDSAFSPENSSGILSPDINLSLSSDYSHGSASSPMSPALDDYQEYGSPLFGTEQREQMLLGDLEHEESLQRDFPIASSSSSSLKGLYPTKSQHSVPASVITHTPGLINSGVILDSIQGNTSTSKSPLNSKSTAKASKVRDTKELQDTSCSPLHSVTSILSPHTHRSDLKDEKNKIKELTLNKDPMFSPPHGLGSEMKSQSNGVSSAHLHSPPMAMDAILSPTQRPWSAIVANTSPASSSFTSPLNSTQTGLSRLVSPPFSPPSMSPHISPNTALGSVFTFDRTSHLQQTSHITSPTLSPASPSFLQNQVKHSGPAYQGHSALDNPEDPFLFPVDREHLFGGPFNQNHDSSLGDLRLR</sequence>
<feature type="region of interest" description="Disordered" evidence="3">
    <location>
        <begin position="796"/>
        <end position="836"/>
    </location>
</feature>
<name>A0AAD9QP70_ACRCE</name>
<keyword evidence="6" id="KW-1185">Reference proteome</keyword>
<evidence type="ECO:0000259" key="4">
    <source>
        <dbReference type="Pfam" id="PF13891"/>
    </source>
</evidence>
<feature type="region of interest" description="Disordered" evidence="3">
    <location>
        <begin position="628"/>
        <end position="680"/>
    </location>
</feature>
<reference evidence="5" key="1">
    <citation type="journal article" date="2023" name="G3 (Bethesda)">
        <title>Whole genome assembly and annotation of the endangered Caribbean coral Acropora cervicornis.</title>
        <authorList>
            <person name="Selwyn J.D."/>
            <person name="Vollmer S.V."/>
        </authorList>
    </citation>
    <scope>NUCLEOTIDE SEQUENCE</scope>
    <source>
        <strain evidence="5">K2</strain>
    </source>
</reference>
<organism evidence="5 6">
    <name type="scientific">Acropora cervicornis</name>
    <name type="common">Staghorn coral</name>
    <dbReference type="NCBI Taxonomy" id="6130"/>
    <lineage>
        <taxon>Eukaryota</taxon>
        <taxon>Metazoa</taxon>
        <taxon>Cnidaria</taxon>
        <taxon>Anthozoa</taxon>
        <taxon>Hexacorallia</taxon>
        <taxon>Scleractinia</taxon>
        <taxon>Astrocoeniina</taxon>
        <taxon>Acroporidae</taxon>
        <taxon>Acropora</taxon>
    </lineage>
</organism>
<feature type="compositionally biased region" description="Basic residues" evidence="3">
    <location>
        <begin position="457"/>
        <end position="466"/>
    </location>
</feature>
<keyword evidence="2" id="KW-0539">Nucleus</keyword>
<dbReference type="Pfam" id="PF13891">
    <property type="entry name" value="zf-C3HC3H_KANSL2"/>
    <property type="match status" value="2"/>
</dbReference>
<evidence type="ECO:0000256" key="3">
    <source>
        <dbReference type="SAM" id="MobiDB-lite"/>
    </source>
</evidence>
<feature type="compositionally biased region" description="Polar residues" evidence="3">
    <location>
        <begin position="655"/>
        <end position="669"/>
    </location>
</feature>
<dbReference type="PANTHER" id="PTHR16198:SF2">
    <property type="entry name" value="INO80 COMPLEX SUBUNIT D"/>
    <property type="match status" value="1"/>
</dbReference>
<dbReference type="AlphaFoldDB" id="A0AAD9QP70"/>
<dbReference type="GO" id="GO:0005634">
    <property type="term" value="C:nucleus"/>
    <property type="evidence" value="ECO:0007669"/>
    <property type="project" value="UniProtKB-SubCell"/>
</dbReference>
<feature type="compositionally biased region" description="Low complexity" evidence="3">
    <location>
        <begin position="436"/>
        <end position="456"/>
    </location>
</feature>
<evidence type="ECO:0000313" key="5">
    <source>
        <dbReference type="EMBL" id="KAK2564928.1"/>
    </source>
</evidence>
<evidence type="ECO:0000256" key="1">
    <source>
        <dbReference type="ARBA" id="ARBA00004123"/>
    </source>
</evidence>
<dbReference type="Proteomes" id="UP001249851">
    <property type="component" value="Unassembled WGS sequence"/>
</dbReference>
<feature type="domain" description="KANL2-like probable zinc-finger" evidence="4">
    <location>
        <begin position="53"/>
        <end position="113"/>
    </location>
</feature>
<protein>
    <submittedName>
        <fullName evidence="5">INO80 complex subunit D</fullName>
    </submittedName>
</protein>